<accession>A0A1L3F8R8</accession>
<evidence type="ECO:0000313" key="1">
    <source>
        <dbReference type="EMBL" id="APG09691.1"/>
    </source>
</evidence>
<evidence type="ECO:0000313" key="2">
    <source>
        <dbReference type="Proteomes" id="UP000181962"/>
    </source>
</evidence>
<name>A0A1L3F8R8_BRAJP</name>
<dbReference type="Proteomes" id="UP000181962">
    <property type="component" value="Chromosome"/>
</dbReference>
<dbReference type="AlphaFoldDB" id="A0A1L3F8R8"/>
<sequence>MQFALYGSLRGIFPSLQASVSRTLHLNLFLEKPDWAGMGRLRGTDQQDVAQRALIAIGLRWQAWQR</sequence>
<reference evidence="1 2" key="1">
    <citation type="submission" date="2016-11" db="EMBL/GenBank/DDBJ databases">
        <title>Complete Genome Sequence of Bradyrhizobium sp. strain J5, an isolated from soybean nodule in Hokkaido.</title>
        <authorList>
            <person name="Kanehara K."/>
        </authorList>
    </citation>
    <scope>NUCLEOTIDE SEQUENCE [LARGE SCALE GENOMIC DNA]</scope>
    <source>
        <strain evidence="1 2">J5</strain>
    </source>
</reference>
<gene>
    <name evidence="1" type="ORF">BKD09_15235</name>
</gene>
<dbReference type="EMBL" id="CP017637">
    <property type="protein sequence ID" value="APG09691.1"/>
    <property type="molecule type" value="Genomic_DNA"/>
</dbReference>
<organism evidence="1 2">
    <name type="scientific">Bradyrhizobium japonicum</name>
    <dbReference type="NCBI Taxonomy" id="375"/>
    <lineage>
        <taxon>Bacteria</taxon>
        <taxon>Pseudomonadati</taxon>
        <taxon>Pseudomonadota</taxon>
        <taxon>Alphaproteobacteria</taxon>
        <taxon>Hyphomicrobiales</taxon>
        <taxon>Nitrobacteraceae</taxon>
        <taxon>Bradyrhizobium</taxon>
    </lineage>
</organism>
<proteinExistence type="predicted"/>
<protein>
    <submittedName>
        <fullName evidence="1">Uncharacterized protein</fullName>
    </submittedName>
</protein>